<dbReference type="InterPro" id="IPR011010">
    <property type="entry name" value="DNA_brk_join_enz"/>
</dbReference>
<evidence type="ECO:0000313" key="4">
    <source>
        <dbReference type="EMBL" id="QLL77900.1"/>
    </source>
</evidence>
<dbReference type="SUPFAM" id="SSF56349">
    <property type="entry name" value="DNA breaking-rejoining enzymes"/>
    <property type="match status" value="1"/>
</dbReference>
<dbReference type="GO" id="GO:0003677">
    <property type="term" value="F:DNA binding"/>
    <property type="evidence" value="ECO:0007669"/>
    <property type="project" value="UniProtKB-UniRule"/>
</dbReference>
<protein>
    <submittedName>
        <fullName evidence="4">Site-specific integrase</fullName>
    </submittedName>
</protein>
<dbReference type="InterPro" id="IPR010998">
    <property type="entry name" value="Integrase_recombinase_N"/>
</dbReference>
<dbReference type="Gene3D" id="1.10.150.130">
    <property type="match status" value="1"/>
</dbReference>
<dbReference type="KEGG" id="lsw:GTO87_04340"/>
<keyword evidence="1 2" id="KW-0238">DNA-binding</keyword>
<evidence type="ECO:0000259" key="3">
    <source>
        <dbReference type="PROSITE" id="PS51900"/>
    </source>
</evidence>
<dbReference type="RefSeq" id="WP_180849623.1">
    <property type="nucleotide sequence ID" value="NZ_CP047418.1"/>
</dbReference>
<dbReference type="Proteomes" id="UP000510886">
    <property type="component" value="Chromosome"/>
</dbReference>
<sequence>MRFPYEKQFRFHLYHRNLEEITINDICHDVADLFNYLRHFNLSYQDQPQLDNIHEADIRDYFNMLQSKRNIKNTTYNKVLTHLNTYFSFLFSQRYTTTLPTLQLKGLHRQSLSQIPLNWCDNLANLLQNKQLSFYTRMVLLCSAHFFTVQEFMAPNFYKVLGKITLQPMEQAFIAEYTAAYAELRQLQECEDLFLKKRINLAAPRLSLPGLHKYLKAGQKHAPFPLIPRELYRNAVCAYIMHHQSLSDAELCHHLRLTPTSLNYYRQQAYLLTTTH</sequence>
<dbReference type="AlphaFoldDB" id="A0A7H9EJM5"/>
<accession>A0A7H9EJM5</accession>
<proteinExistence type="predicted"/>
<name>A0A7H9EJM5_9LACO</name>
<evidence type="ECO:0000256" key="1">
    <source>
        <dbReference type="ARBA" id="ARBA00023125"/>
    </source>
</evidence>
<dbReference type="EMBL" id="CP047418">
    <property type="protein sequence ID" value="QLL77900.1"/>
    <property type="molecule type" value="Genomic_DNA"/>
</dbReference>
<evidence type="ECO:0000256" key="2">
    <source>
        <dbReference type="PROSITE-ProRule" id="PRU01248"/>
    </source>
</evidence>
<dbReference type="PROSITE" id="PS51900">
    <property type="entry name" value="CB"/>
    <property type="match status" value="1"/>
</dbReference>
<reference evidence="4 5" key="1">
    <citation type="submission" date="2020-01" db="EMBL/GenBank/DDBJ databases">
        <title>Complete and circular genome sequences of six lactobacillus isolates from horses.</title>
        <authorList>
            <person name="Hassan H.M."/>
        </authorList>
    </citation>
    <scope>NUCLEOTIDE SEQUENCE [LARGE SCALE GENOMIC DNA]</scope>
    <source>
        <strain evidence="4 5">1A</strain>
    </source>
</reference>
<gene>
    <name evidence="4" type="ORF">GTO87_04340</name>
</gene>
<dbReference type="InterPro" id="IPR044068">
    <property type="entry name" value="CB"/>
</dbReference>
<organism evidence="4 5">
    <name type="scientific">Ligilactobacillus saerimneri</name>
    <dbReference type="NCBI Taxonomy" id="228229"/>
    <lineage>
        <taxon>Bacteria</taxon>
        <taxon>Bacillati</taxon>
        <taxon>Bacillota</taxon>
        <taxon>Bacilli</taxon>
        <taxon>Lactobacillales</taxon>
        <taxon>Lactobacillaceae</taxon>
        <taxon>Ligilactobacillus</taxon>
    </lineage>
</organism>
<evidence type="ECO:0000313" key="5">
    <source>
        <dbReference type="Proteomes" id="UP000510886"/>
    </source>
</evidence>
<feature type="domain" description="Core-binding (CB)" evidence="3">
    <location>
        <begin position="1"/>
        <end position="91"/>
    </location>
</feature>